<organism evidence="1">
    <name type="scientific">Siphoviridae sp. ctRuT6</name>
    <dbReference type="NCBI Taxonomy" id="2826339"/>
    <lineage>
        <taxon>Viruses</taxon>
        <taxon>Duplodnaviria</taxon>
        <taxon>Heunggongvirae</taxon>
        <taxon>Uroviricota</taxon>
        <taxon>Caudoviricetes</taxon>
    </lineage>
</organism>
<name>A0A8S5N3L8_9CAUD</name>
<reference evidence="1" key="1">
    <citation type="journal article" date="2021" name="Proc. Natl. Acad. Sci. U.S.A.">
        <title>A Catalog of Tens of Thousands of Viruses from Human Metagenomes Reveals Hidden Associations with Chronic Diseases.</title>
        <authorList>
            <person name="Tisza M.J."/>
            <person name="Buck C.B."/>
        </authorList>
    </citation>
    <scope>NUCLEOTIDE SEQUENCE</scope>
    <source>
        <strain evidence="1">CtRuT6</strain>
    </source>
</reference>
<proteinExistence type="predicted"/>
<accession>A0A8S5N3L8</accession>
<sequence>MLASGNKLDNISNGYLITLIAKYYFDRGKDSNILIDTVKKKMLEFNIEGYQEYRYANKIKKTCIDLYDSESKNLFRELEYVPIYEKELKVVESLPNDRQKKFMFTLFAIARYMDCEGWINKKDSKGLSEVFKLANVTLSSDKKNELLHDLYSNGYIHFGKKVNNLNIKIDLGDTDDDIAYKVTKFENIGNQYIGNFKKGYKQCANPGCGRKIKITNNRKMYCSKCYKEINEANAKERMKKYREKQNVTF</sequence>
<dbReference type="EMBL" id="BK015049">
    <property type="protein sequence ID" value="DAD88866.1"/>
    <property type="molecule type" value="Genomic_DNA"/>
</dbReference>
<evidence type="ECO:0000313" key="1">
    <source>
        <dbReference type="EMBL" id="DAD88866.1"/>
    </source>
</evidence>
<protein>
    <submittedName>
        <fullName evidence="1">Zinc finger protein</fullName>
    </submittedName>
</protein>